<reference evidence="2 3" key="1">
    <citation type="journal article" date="2017" name="Curr. Biol.">
        <title>The Evolution of Venom by Co-option of Single-Copy Genes.</title>
        <authorList>
            <person name="Martinson E.O."/>
            <person name="Mrinalini"/>
            <person name="Kelkar Y.D."/>
            <person name="Chang C.H."/>
            <person name="Werren J.H."/>
        </authorList>
    </citation>
    <scope>NUCLEOTIDE SEQUENCE [LARGE SCALE GENOMIC DNA]</scope>
    <source>
        <strain evidence="2 3">Alberta</strain>
        <tissue evidence="2">Whole body</tissue>
    </source>
</reference>
<accession>A0A232EHQ4</accession>
<dbReference type="AlphaFoldDB" id="A0A232EHQ4"/>
<organism evidence="2 3">
    <name type="scientific">Trichomalopsis sarcophagae</name>
    <dbReference type="NCBI Taxonomy" id="543379"/>
    <lineage>
        <taxon>Eukaryota</taxon>
        <taxon>Metazoa</taxon>
        <taxon>Ecdysozoa</taxon>
        <taxon>Arthropoda</taxon>
        <taxon>Hexapoda</taxon>
        <taxon>Insecta</taxon>
        <taxon>Pterygota</taxon>
        <taxon>Neoptera</taxon>
        <taxon>Endopterygota</taxon>
        <taxon>Hymenoptera</taxon>
        <taxon>Apocrita</taxon>
        <taxon>Proctotrupomorpha</taxon>
        <taxon>Chalcidoidea</taxon>
        <taxon>Pteromalidae</taxon>
        <taxon>Pteromalinae</taxon>
        <taxon>Trichomalopsis</taxon>
    </lineage>
</organism>
<dbReference type="EMBL" id="NNAY01004436">
    <property type="protein sequence ID" value="OXU17900.1"/>
    <property type="molecule type" value="Genomic_DNA"/>
</dbReference>
<feature type="compositionally biased region" description="Polar residues" evidence="1">
    <location>
        <begin position="28"/>
        <end position="38"/>
    </location>
</feature>
<keyword evidence="3" id="KW-1185">Reference proteome</keyword>
<proteinExistence type="predicted"/>
<comment type="caution">
    <text evidence="2">The sequence shown here is derived from an EMBL/GenBank/DDBJ whole genome shotgun (WGS) entry which is preliminary data.</text>
</comment>
<protein>
    <submittedName>
        <fullName evidence="2">Uncharacterized protein</fullName>
    </submittedName>
</protein>
<evidence type="ECO:0000313" key="3">
    <source>
        <dbReference type="Proteomes" id="UP000215335"/>
    </source>
</evidence>
<gene>
    <name evidence="2" type="ORF">TSAR_016900</name>
</gene>
<feature type="region of interest" description="Disordered" evidence="1">
    <location>
        <begin position="22"/>
        <end position="45"/>
    </location>
</feature>
<evidence type="ECO:0000256" key="1">
    <source>
        <dbReference type="SAM" id="MobiDB-lite"/>
    </source>
</evidence>
<dbReference type="Proteomes" id="UP000215335">
    <property type="component" value="Unassembled WGS sequence"/>
</dbReference>
<evidence type="ECO:0000313" key="2">
    <source>
        <dbReference type="EMBL" id="OXU17900.1"/>
    </source>
</evidence>
<name>A0A232EHQ4_9HYME</name>
<sequence>MIVINITPIKLLYLCNEIPEASPKEDQTTNTSTASQRQKQPKGHVAAVITVKRHIRARI</sequence>